<keyword evidence="1" id="KW-0812">Transmembrane</keyword>
<reference evidence="2" key="2">
    <citation type="submission" date="2020-06" db="EMBL/GenBank/DDBJ databases">
        <title>Helianthus annuus Genome sequencing and assembly Release 2.</title>
        <authorList>
            <person name="Gouzy J."/>
            <person name="Langlade N."/>
            <person name="Munos S."/>
        </authorList>
    </citation>
    <scope>NUCLEOTIDE SEQUENCE</scope>
    <source>
        <tissue evidence="2">Leaves</tissue>
    </source>
</reference>
<name>A0A9K3MZB5_HELAN</name>
<dbReference type="Proteomes" id="UP000215914">
    <property type="component" value="Unassembled WGS sequence"/>
</dbReference>
<evidence type="ECO:0000313" key="2">
    <source>
        <dbReference type="EMBL" id="KAF5781251.1"/>
    </source>
</evidence>
<dbReference type="Gramene" id="mRNA:HanXRQr2_Chr11g0481281">
    <property type="protein sequence ID" value="mRNA:HanXRQr2_Chr11g0481281"/>
    <property type="gene ID" value="HanXRQr2_Chr11g0481281"/>
</dbReference>
<dbReference type="PANTHER" id="PTHR47369:SF1">
    <property type="entry name" value="BTB_POZ DOMAIN-CONTAINING PROTEIN"/>
    <property type="match status" value="1"/>
</dbReference>
<keyword evidence="1" id="KW-0472">Membrane</keyword>
<organism evidence="2 3">
    <name type="scientific">Helianthus annuus</name>
    <name type="common">Common sunflower</name>
    <dbReference type="NCBI Taxonomy" id="4232"/>
    <lineage>
        <taxon>Eukaryota</taxon>
        <taxon>Viridiplantae</taxon>
        <taxon>Streptophyta</taxon>
        <taxon>Embryophyta</taxon>
        <taxon>Tracheophyta</taxon>
        <taxon>Spermatophyta</taxon>
        <taxon>Magnoliopsida</taxon>
        <taxon>eudicotyledons</taxon>
        <taxon>Gunneridae</taxon>
        <taxon>Pentapetalae</taxon>
        <taxon>asterids</taxon>
        <taxon>campanulids</taxon>
        <taxon>Asterales</taxon>
        <taxon>Asteraceae</taxon>
        <taxon>Asteroideae</taxon>
        <taxon>Heliantheae alliance</taxon>
        <taxon>Heliantheae</taxon>
        <taxon>Helianthus</taxon>
    </lineage>
</organism>
<gene>
    <name evidence="2" type="ORF">HanXRQr2_Chr11g0481281</name>
</gene>
<proteinExistence type="predicted"/>
<comment type="caution">
    <text evidence="2">The sequence shown here is derived from an EMBL/GenBank/DDBJ whole genome shotgun (WGS) entry which is preliminary data.</text>
</comment>
<evidence type="ECO:0000256" key="1">
    <source>
        <dbReference type="SAM" id="Phobius"/>
    </source>
</evidence>
<dbReference type="AlphaFoldDB" id="A0A9K3MZB5"/>
<keyword evidence="1" id="KW-1133">Transmembrane helix</keyword>
<dbReference type="EMBL" id="MNCJ02000326">
    <property type="protein sequence ID" value="KAF5781251.1"/>
    <property type="molecule type" value="Genomic_DNA"/>
</dbReference>
<evidence type="ECO:0000313" key="3">
    <source>
        <dbReference type="Proteomes" id="UP000215914"/>
    </source>
</evidence>
<accession>A0A9K3MZB5</accession>
<dbReference type="PANTHER" id="PTHR47369">
    <property type="entry name" value="BTB/POZ DOMAIN-CONTAINING PROTEIN"/>
    <property type="match status" value="1"/>
</dbReference>
<protein>
    <submittedName>
        <fullName evidence="2">Uncharacterized protein</fullName>
    </submittedName>
</protein>
<sequence>MDRQPGYHHSDNGRISGELLALDCNLASLCDHTQSEGSNHGSFSDVILKAVGARYHLRRLIHSRSLYFRLLIGYFPSMTKIVDTLVPKLRSVGVILRCLMAGMSGNFSVSLISLFIVLENHCYLESIHSMWFSFVFKVFETINFVICEQ</sequence>
<feature type="transmembrane region" description="Helical" evidence="1">
    <location>
        <begin position="94"/>
        <end position="118"/>
    </location>
</feature>
<reference evidence="2" key="1">
    <citation type="journal article" date="2017" name="Nature">
        <title>The sunflower genome provides insights into oil metabolism, flowering and Asterid evolution.</title>
        <authorList>
            <person name="Badouin H."/>
            <person name="Gouzy J."/>
            <person name="Grassa C.J."/>
            <person name="Murat F."/>
            <person name="Staton S.E."/>
            <person name="Cottret L."/>
            <person name="Lelandais-Briere C."/>
            <person name="Owens G.L."/>
            <person name="Carrere S."/>
            <person name="Mayjonade B."/>
            <person name="Legrand L."/>
            <person name="Gill N."/>
            <person name="Kane N.C."/>
            <person name="Bowers J.E."/>
            <person name="Hubner S."/>
            <person name="Bellec A."/>
            <person name="Berard A."/>
            <person name="Berges H."/>
            <person name="Blanchet N."/>
            <person name="Boniface M.C."/>
            <person name="Brunel D."/>
            <person name="Catrice O."/>
            <person name="Chaidir N."/>
            <person name="Claudel C."/>
            <person name="Donnadieu C."/>
            <person name="Faraut T."/>
            <person name="Fievet G."/>
            <person name="Helmstetter N."/>
            <person name="King M."/>
            <person name="Knapp S.J."/>
            <person name="Lai Z."/>
            <person name="Le Paslier M.C."/>
            <person name="Lippi Y."/>
            <person name="Lorenzon L."/>
            <person name="Mandel J.R."/>
            <person name="Marage G."/>
            <person name="Marchand G."/>
            <person name="Marquand E."/>
            <person name="Bret-Mestries E."/>
            <person name="Morien E."/>
            <person name="Nambeesan S."/>
            <person name="Nguyen T."/>
            <person name="Pegot-Espagnet P."/>
            <person name="Pouilly N."/>
            <person name="Raftis F."/>
            <person name="Sallet E."/>
            <person name="Schiex T."/>
            <person name="Thomas J."/>
            <person name="Vandecasteele C."/>
            <person name="Vares D."/>
            <person name="Vear F."/>
            <person name="Vautrin S."/>
            <person name="Crespi M."/>
            <person name="Mangin B."/>
            <person name="Burke J.M."/>
            <person name="Salse J."/>
            <person name="Munos S."/>
            <person name="Vincourt P."/>
            <person name="Rieseberg L.H."/>
            <person name="Langlade N.B."/>
        </authorList>
    </citation>
    <scope>NUCLEOTIDE SEQUENCE</scope>
    <source>
        <tissue evidence="2">Leaves</tissue>
    </source>
</reference>
<keyword evidence="3" id="KW-1185">Reference proteome</keyword>